<gene>
    <name evidence="2" type="ORF">H9K75_05430</name>
</gene>
<dbReference type="SUPFAM" id="SSF140990">
    <property type="entry name" value="FtsH protease domain-like"/>
    <property type="match status" value="1"/>
</dbReference>
<dbReference type="KEGG" id="daer:H9K75_05430"/>
<evidence type="ECO:0000313" key="3">
    <source>
        <dbReference type="Proteomes" id="UP000516028"/>
    </source>
</evidence>
<feature type="domain" description="Peptidase M41" evidence="1">
    <location>
        <begin position="233"/>
        <end position="400"/>
    </location>
</feature>
<dbReference type="InterPro" id="IPR000642">
    <property type="entry name" value="Peptidase_M41"/>
</dbReference>
<keyword evidence="3" id="KW-1185">Reference proteome</keyword>
<dbReference type="GO" id="GO:0004176">
    <property type="term" value="F:ATP-dependent peptidase activity"/>
    <property type="evidence" value="ECO:0007669"/>
    <property type="project" value="InterPro"/>
</dbReference>
<proteinExistence type="predicted"/>
<dbReference type="PANTHER" id="PTHR23076:SF110">
    <property type="entry name" value="INACTIVE ATP-DEPENDENT ZINC METALLOPROTEASE FTSHI 3, CHLOROPLASTIC-RELATED"/>
    <property type="match status" value="1"/>
</dbReference>
<dbReference type="PANTHER" id="PTHR23076">
    <property type="entry name" value="METALLOPROTEASE M41 FTSH"/>
    <property type="match status" value="1"/>
</dbReference>
<dbReference type="EMBL" id="CP060783">
    <property type="protein sequence ID" value="QNP49462.1"/>
    <property type="molecule type" value="Genomic_DNA"/>
</dbReference>
<dbReference type="InterPro" id="IPR037219">
    <property type="entry name" value="Peptidase_M41-like"/>
</dbReference>
<dbReference type="AlphaFoldDB" id="A0A7H0GME6"/>
<protein>
    <recommendedName>
        <fullName evidence="1">Peptidase M41 domain-containing protein</fullName>
    </recommendedName>
</protein>
<dbReference type="GO" id="GO:0005524">
    <property type="term" value="F:ATP binding"/>
    <property type="evidence" value="ECO:0007669"/>
    <property type="project" value="InterPro"/>
</dbReference>
<evidence type="ECO:0000259" key="1">
    <source>
        <dbReference type="Pfam" id="PF01434"/>
    </source>
</evidence>
<dbReference type="GO" id="GO:0004222">
    <property type="term" value="F:metalloendopeptidase activity"/>
    <property type="evidence" value="ECO:0007669"/>
    <property type="project" value="InterPro"/>
</dbReference>
<dbReference type="Gene3D" id="1.20.58.760">
    <property type="entry name" value="Peptidase M41"/>
    <property type="match status" value="1"/>
</dbReference>
<dbReference type="GO" id="GO:0006508">
    <property type="term" value="P:proteolysis"/>
    <property type="evidence" value="ECO:0007669"/>
    <property type="project" value="InterPro"/>
</dbReference>
<sequence>MRWTPEQVQQQLEQFRNDPSRWGTDHSKLLILVTGNLDEMYQGVAKRVQDCDTDADVFHAFTRRLSTIDVKEALAERLRPEQVARLGNQHLVFPSLDRNAYERLIADACARQVEAVRATLGLDIELTPSVLRTLYQNAVFPVQGTRPVFSTVHAVLGPSLGSAAVWSLQKLAQSASSPLREQCKLQLDMSADGKQLVMRLLNHAADAAVVAEQSLALHLEIDTLRQRAQPDFRALLAVHEAGHGLVYALLNHCAPTDVRINVASFEGGYASYAPRVAESRRMARDEICTTLAGRAAEIWVFGEDAVSTGAEEDLSSATRHAARYHRHWAMGERLSRSDVTHDVEQHVNTDIEASNAAIESTLQAELARAKQLLCDARVPFERLVAALMAQGFVDARQFGQVTGLELHARNDALEPWDAAWKRFVNKEVQTMIAAK</sequence>
<reference evidence="2 3" key="1">
    <citation type="submission" date="2020-08" db="EMBL/GenBank/DDBJ databases">
        <title>Genome sequence of Diaphorobacter aerolatus KACC 16536T.</title>
        <authorList>
            <person name="Hyun D.-W."/>
            <person name="Bae J.-W."/>
        </authorList>
    </citation>
    <scope>NUCLEOTIDE SEQUENCE [LARGE SCALE GENOMIC DNA]</scope>
    <source>
        <strain evidence="2 3">KACC 16536</strain>
    </source>
</reference>
<dbReference type="Proteomes" id="UP000516028">
    <property type="component" value="Chromosome"/>
</dbReference>
<organism evidence="2 3">
    <name type="scientific">Diaphorobacter aerolatus</name>
    <dbReference type="NCBI Taxonomy" id="1288495"/>
    <lineage>
        <taxon>Bacteria</taxon>
        <taxon>Pseudomonadati</taxon>
        <taxon>Pseudomonadota</taxon>
        <taxon>Betaproteobacteria</taxon>
        <taxon>Burkholderiales</taxon>
        <taxon>Comamonadaceae</taxon>
        <taxon>Diaphorobacter</taxon>
    </lineage>
</organism>
<name>A0A7H0GME6_9BURK</name>
<accession>A0A7H0GME6</accession>
<evidence type="ECO:0000313" key="2">
    <source>
        <dbReference type="EMBL" id="QNP49462.1"/>
    </source>
</evidence>
<dbReference type="RefSeq" id="WP_187725051.1">
    <property type="nucleotide sequence ID" value="NZ_CP060783.1"/>
</dbReference>
<dbReference type="Pfam" id="PF01434">
    <property type="entry name" value="Peptidase_M41"/>
    <property type="match status" value="1"/>
</dbReference>